<keyword evidence="2" id="KW-1185">Reference proteome</keyword>
<gene>
    <name evidence="1" type="ORF">H9660_03675</name>
</gene>
<dbReference type="EMBL" id="JACSQZ010000008">
    <property type="protein sequence ID" value="MBD7914238.1"/>
    <property type="molecule type" value="Genomic_DNA"/>
</dbReference>
<protein>
    <submittedName>
        <fullName evidence="1">Uncharacterized protein</fullName>
    </submittedName>
</protein>
<dbReference type="SUPFAM" id="SSF140500">
    <property type="entry name" value="BAS1536-like"/>
    <property type="match status" value="1"/>
</dbReference>
<name>A0ABR8Q1E2_9CLOT</name>
<organism evidence="1 2">
    <name type="scientific">Clostridium gallinarum</name>
    <dbReference type="NCBI Taxonomy" id="2762246"/>
    <lineage>
        <taxon>Bacteria</taxon>
        <taxon>Bacillati</taxon>
        <taxon>Bacillota</taxon>
        <taxon>Clostridia</taxon>
        <taxon>Eubacteriales</taxon>
        <taxon>Clostridiaceae</taxon>
        <taxon>Clostridium</taxon>
    </lineage>
</organism>
<evidence type="ECO:0000313" key="2">
    <source>
        <dbReference type="Proteomes" id="UP000640335"/>
    </source>
</evidence>
<dbReference type="InterPro" id="IPR037208">
    <property type="entry name" value="Spo0E-like_sf"/>
</dbReference>
<dbReference type="Proteomes" id="UP000640335">
    <property type="component" value="Unassembled WGS sequence"/>
</dbReference>
<proteinExistence type="predicted"/>
<comment type="caution">
    <text evidence="1">The sequence shown here is derived from an EMBL/GenBank/DDBJ whole genome shotgun (WGS) entry which is preliminary data.</text>
</comment>
<accession>A0ABR8Q1E2</accession>
<dbReference type="RefSeq" id="WP_191748674.1">
    <property type="nucleotide sequence ID" value="NZ_JACSQZ010000008.1"/>
</dbReference>
<sequence length="51" mass="6202">MSEFIRIREMLNEAIDLWGLEDIVTRMLSQRLDREVNEIQKLKYEEYKKGA</sequence>
<reference evidence="1 2" key="1">
    <citation type="submission" date="2020-08" db="EMBL/GenBank/DDBJ databases">
        <title>A Genomic Blueprint of the Chicken Gut Microbiome.</title>
        <authorList>
            <person name="Gilroy R."/>
            <person name="Ravi A."/>
            <person name="Getino M."/>
            <person name="Pursley I."/>
            <person name="Horton D.L."/>
            <person name="Alikhan N.-F."/>
            <person name="Baker D."/>
            <person name="Gharbi K."/>
            <person name="Hall N."/>
            <person name="Watson M."/>
            <person name="Adriaenssens E.M."/>
            <person name="Foster-Nyarko E."/>
            <person name="Jarju S."/>
            <person name="Secka A."/>
            <person name="Antonio M."/>
            <person name="Oren A."/>
            <person name="Chaudhuri R."/>
            <person name="La Ragione R.M."/>
            <person name="Hildebrand F."/>
            <person name="Pallen M.J."/>
        </authorList>
    </citation>
    <scope>NUCLEOTIDE SEQUENCE [LARGE SCALE GENOMIC DNA]</scope>
    <source>
        <strain evidence="1 2">Sa3CUN1</strain>
    </source>
</reference>
<evidence type="ECO:0000313" key="1">
    <source>
        <dbReference type="EMBL" id="MBD7914238.1"/>
    </source>
</evidence>